<feature type="transmembrane region" description="Helical" evidence="1">
    <location>
        <begin position="171"/>
        <end position="190"/>
    </location>
</feature>
<feature type="transmembrane region" description="Helical" evidence="1">
    <location>
        <begin position="114"/>
        <end position="137"/>
    </location>
</feature>
<comment type="caution">
    <text evidence="2">The sequence shown here is derived from an EMBL/GenBank/DDBJ whole genome shotgun (WGS) entry which is preliminary data.</text>
</comment>
<keyword evidence="3" id="KW-1185">Reference proteome</keyword>
<dbReference type="EMBL" id="JBCGBO010000003">
    <property type="protein sequence ID" value="KAK9215123.1"/>
    <property type="molecule type" value="Genomic_DNA"/>
</dbReference>
<reference evidence="2 3" key="1">
    <citation type="submission" date="2024-05" db="EMBL/GenBank/DDBJ databases">
        <title>Haplotype-resolved chromosome-level genome assembly of Huyou (Citrus changshanensis).</title>
        <authorList>
            <person name="Miao C."/>
            <person name="Chen W."/>
            <person name="Wu Y."/>
            <person name="Wang L."/>
            <person name="Zhao S."/>
            <person name="Grierson D."/>
            <person name="Xu C."/>
            <person name="Chen K."/>
        </authorList>
    </citation>
    <scope>NUCLEOTIDE SEQUENCE [LARGE SCALE GENOMIC DNA]</scope>
    <source>
        <strain evidence="2">01-14</strain>
        <tissue evidence="2">Leaf</tissue>
    </source>
</reference>
<keyword evidence="1" id="KW-0472">Membrane</keyword>
<sequence>MVTQIVSGRVFLVYFVSAFFRVFAEYHDFVKRFLISPASMLIVSMLTVAGTYNIRNEVIRYALTLAFALHQVFIHFFLKTNTVWIHTLGLLKFILPSFSDPCNQMVTQIVNGRVFLGFLILPASMLIVSILTIAGTFHVRNEIVSGRVFLVYFVSAFFRVFAEYHDFVKRFLISPASMLIVSMLTVAGTYNIRNEVIRYALTLAFALHQVFIHFFLKTNTVWIHTLGLLKFILPSFSDPCNQMVTQIVSGRVLLVCFLSDTFRVFAEYQDFVKRFLISQTSMLIVSILTVARIFNIRNEVIRYALTLAFALHQVFIHFFWKNKYRLDSYPSIT</sequence>
<evidence type="ECO:0000256" key="1">
    <source>
        <dbReference type="SAM" id="Phobius"/>
    </source>
</evidence>
<keyword evidence="1" id="KW-0812">Transmembrane</keyword>
<proteinExistence type="predicted"/>
<gene>
    <name evidence="2" type="ORF">WN944_007126</name>
</gene>
<dbReference type="Proteomes" id="UP001428341">
    <property type="component" value="Unassembled WGS sequence"/>
</dbReference>
<evidence type="ECO:0000313" key="2">
    <source>
        <dbReference type="EMBL" id="KAK9215123.1"/>
    </source>
</evidence>
<feature type="transmembrane region" description="Helical" evidence="1">
    <location>
        <begin position="196"/>
        <end position="216"/>
    </location>
</feature>
<feature type="transmembrane region" description="Helical" evidence="1">
    <location>
        <begin position="300"/>
        <end position="320"/>
    </location>
</feature>
<feature type="transmembrane region" description="Helical" evidence="1">
    <location>
        <begin position="143"/>
        <end position="162"/>
    </location>
</feature>
<feature type="transmembrane region" description="Helical" evidence="1">
    <location>
        <begin position="33"/>
        <end position="52"/>
    </location>
</feature>
<feature type="transmembrane region" description="Helical" evidence="1">
    <location>
        <begin position="6"/>
        <end position="24"/>
    </location>
</feature>
<feature type="transmembrane region" description="Helical" evidence="1">
    <location>
        <begin position="275"/>
        <end position="294"/>
    </location>
</feature>
<feature type="transmembrane region" description="Helical" evidence="1">
    <location>
        <begin position="58"/>
        <end position="78"/>
    </location>
</feature>
<organism evidence="2 3">
    <name type="scientific">Citrus x changshan-huyou</name>
    <dbReference type="NCBI Taxonomy" id="2935761"/>
    <lineage>
        <taxon>Eukaryota</taxon>
        <taxon>Viridiplantae</taxon>
        <taxon>Streptophyta</taxon>
        <taxon>Embryophyta</taxon>
        <taxon>Tracheophyta</taxon>
        <taxon>Spermatophyta</taxon>
        <taxon>Magnoliopsida</taxon>
        <taxon>eudicotyledons</taxon>
        <taxon>Gunneridae</taxon>
        <taxon>Pentapetalae</taxon>
        <taxon>rosids</taxon>
        <taxon>malvids</taxon>
        <taxon>Sapindales</taxon>
        <taxon>Rutaceae</taxon>
        <taxon>Aurantioideae</taxon>
        <taxon>Citrus</taxon>
    </lineage>
</organism>
<protein>
    <submittedName>
        <fullName evidence="2">Uncharacterized protein</fullName>
    </submittedName>
</protein>
<dbReference type="AlphaFoldDB" id="A0AAP0MMY4"/>
<accession>A0AAP0MMY4</accession>
<name>A0AAP0MMY4_9ROSI</name>
<keyword evidence="1" id="KW-1133">Transmembrane helix</keyword>
<evidence type="ECO:0000313" key="3">
    <source>
        <dbReference type="Proteomes" id="UP001428341"/>
    </source>
</evidence>